<dbReference type="RefSeq" id="WP_267150730.1">
    <property type="nucleotide sequence ID" value="NZ_JAPMLT010000002.1"/>
</dbReference>
<evidence type="ECO:0000256" key="1">
    <source>
        <dbReference type="ARBA" id="ARBA00004236"/>
    </source>
</evidence>
<dbReference type="SMART" id="SM00283">
    <property type="entry name" value="MA"/>
    <property type="match status" value="1"/>
</dbReference>
<name>A0ABT3WXT4_9BACL</name>
<dbReference type="PROSITE" id="PS50885">
    <property type="entry name" value="HAMP"/>
    <property type="match status" value="1"/>
</dbReference>
<comment type="subcellular location">
    <subcellularLocation>
        <location evidence="1">Cell membrane</location>
    </subcellularLocation>
</comment>
<dbReference type="InterPro" id="IPR004089">
    <property type="entry name" value="MCPsignal_dom"/>
</dbReference>
<evidence type="ECO:0000256" key="6">
    <source>
        <dbReference type="PROSITE-ProRule" id="PRU00284"/>
    </source>
</evidence>
<dbReference type="CDD" id="cd06225">
    <property type="entry name" value="HAMP"/>
    <property type="match status" value="1"/>
</dbReference>
<dbReference type="Pfam" id="PF00672">
    <property type="entry name" value="HAMP"/>
    <property type="match status" value="1"/>
</dbReference>
<gene>
    <name evidence="10" type="ORF">OS242_05905</name>
</gene>
<evidence type="ECO:0000256" key="2">
    <source>
        <dbReference type="ARBA" id="ARBA00022475"/>
    </source>
</evidence>
<proteinExistence type="inferred from homology"/>
<dbReference type="Proteomes" id="UP001208017">
    <property type="component" value="Unassembled WGS sequence"/>
</dbReference>
<organism evidence="10 11">
    <name type="scientific">Tumebacillus lacus</name>
    <dbReference type="NCBI Taxonomy" id="2995335"/>
    <lineage>
        <taxon>Bacteria</taxon>
        <taxon>Bacillati</taxon>
        <taxon>Bacillota</taxon>
        <taxon>Bacilli</taxon>
        <taxon>Bacillales</taxon>
        <taxon>Alicyclobacillaceae</taxon>
        <taxon>Tumebacillus</taxon>
    </lineage>
</organism>
<keyword evidence="11" id="KW-1185">Reference proteome</keyword>
<dbReference type="PROSITE" id="PS50111">
    <property type="entry name" value="CHEMOTAXIS_TRANSDUC_2"/>
    <property type="match status" value="1"/>
</dbReference>
<sequence>MEKGTGKSKGLSMQTRLIGFVSLLLLFVVCVLGATMYWIVKEDLGQTAEFQMKGHVGTVAKQVGILLQTTNNEEFQRELHLLTGGERKQFAGLGWHVRMALIEEQGTAVDLGGSAWTLPAEMAARMRADRQGVRQETLDGEEMMVAYQFIPERSLLYVAAVPFADTMTPLLHLRNIAVSVGAGALLLTAVFVRLFVRRGIAQPLGEVRALMQKVAGGDLSERIDPAAYRLREIRELGVAVNGMADHLRGMIGQMHGAAEQLAAASEELAASSEGTADGIRSVAATIQEVAVGAKTQAAAAGESAAAMEQVTAALARVVQTSQDVERASEATTEVAAQGNAAVTRAVEQMASISQSTERMAASVAGLEQRSQRVGQIIDVITEIAAQTHLLALNAAIEAARAGEQGRGFAVVADEVRQLAEQSASSAGEISALIREMQAHTHGVVLSMQEGTVEVQDGLELVEAAGAAFERIAASAAGVAAQVQEISGASEQISAGAGLVAESIDEMARISGVSAEHSTLCAHSSVIQLESMEDVFGMVQSLARMAQEMRETIGKFHV</sequence>
<keyword evidence="2" id="KW-1003">Cell membrane</keyword>
<protein>
    <submittedName>
        <fullName evidence="10">HAMP domain-containing methyl-accepting chemotaxis protein</fullName>
    </submittedName>
</protein>
<dbReference type="SMART" id="SM00304">
    <property type="entry name" value="HAMP"/>
    <property type="match status" value="1"/>
</dbReference>
<feature type="domain" description="Methyl-accepting transducer" evidence="8">
    <location>
        <begin position="271"/>
        <end position="507"/>
    </location>
</feature>
<dbReference type="PANTHER" id="PTHR32089">
    <property type="entry name" value="METHYL-ACCEPTING CHEMOTAXIS PROTEIN MCPB"/>
    <property type="match status" value="1"/>
</dbReference>
<comment type="caution">
    <text evidence="10">The sequence shown here is derived from an EMBL/GenBank/DDBJ whole genome shotgun (WGS) entry which is preliminary data.</text>
</comment>
<dbReference type="EMBL" id="JAPMLT010000002">
    <property type="protein sequence ID" value="MCX7569489.1"/>
    <property type="molecule type" value="Genomic_DNA"/>
</dbReference>
<accession>A0ABT3WXT4</accession>
<dbReference type="PRINTS" id="PR00260">
    <property type="entry name" value="CHEMTRNSDUCR"/>
</dbReference>
<dbReference type="Pfam" id="PF00015">
    <property type="entry name" value="MCPsignal"/>
    <property type="match status" value="1"/>
</dbReference>
<dbReference type="Gene3D" id="1.10.287.950">
    <property type="entry name" value="Methyl-accepting chemotaxis protein"/>
    <property type="match status" value="1"/>
</dbReference>
<evidence type="ECO:0000256" key="7">
    <source>
        <dbReference type="SAM" id="Phobius"/>
    </source>
</evidence>
<dbReference type="SUPFAM" id="SSF58104">
    <property type="entry name" value="Methyl-accepting chemotaxis protein (MCP) signaling domain"/>
    <property type="match status" value="1"/>
</dbReference>
<dbReference type="CDD" id="cd11386">
    <property type="entry name" value="MCP_signal"/>
    <property type="match status" value="1"/>
</dbReference>
<evidence type="ECO:0000259" key="9">
    <source>
        <dbReference type="PROSITE" id="PS50885"/>
    </source>
</evidence>
<evidence type="ECO:0000259" key="8">
    <source>
        <dbReference type="PROSITE" id="PS50111"/>
    </source>
</evidence>
<keyword evidence="3 7" id="KW-0472">Membrane</keyword>
<dbReference type="PANTHER" id="PTHR32089:SF112">
    <property type="entry name" value="LYSOZYME-LIKE PROTEIN-RELATED"/>
    <property type="match status" value="1"/>
</dbReference>
<evidence type="ECO:0000256" key="5">
    <source>
        <dbReference type="ARBA" id="ARBA00029447"/>
    </source>
</evidence>
<evidence type="ECO:0000313" key="10">
    <source>
        <dbReference type="EMBL" id="MCX7569489.1"/>
    </source>
</evidence>
<evidence type="ECO:0000313" key="11">
    <source>
        <dbReference type="Proteomes" id="UP001208017"/>
    </source>
</evidence>
<evidence type="ECO:0000256" key="3">
    <source>
        <dbReference type="ARBA" id="ARBA00023136"/>
    </source>
</evidence>
<evidence type="ECO:0000256" key="4">
    <source>
        <dbReference type="ARBA" id="ARBA00023224"/>
    </source>
</evidence>
<keyword evidence="7" id="KW-0812">Transmembrane</keyword>
<keyword evidence="7" id="KW-1133">Transmembrane helix</keyword>
<feature type="transmembrane region" description="Helical" evidence="7">
    <location>
        <begin position="17"/>
        <end position="40"/>
    </location>
</feature>
<keyword evidence="4 6" id="KW-0807">Transducer</keyword>
<reference evidence="10 11" key="1">
    <citation type="submission" date="2022-11" db="EMBL/GenBank/DDBJ databases">
        <title>Study of microbial diversity in lake waters.</title>
        <authorList>
            <person name="Zhang J."/>
        </authorList>
    </citation>
    <scope>NUCLEOTIDE SEQUENCE [LARGE SCALE GENOMIC DNA]</scope>
    <source>
        <strain evidence="10 11">DT12</strain>
    </source>
</reference>
<comment type="similarity">
    <text evidence="5">Belongs to the methyl-accepting chemotaxis (MCP) protein family.</text>
</comment>
<dbReference type="InterPro" id="IPR003660">
    <property type="entry name" value="HAMP_dom"/>
</dbReference>
<dbReference type="Gene3D" id="6.10.340.10">
    <property type="match status" value="1"/>
</dbReference>
<dbReference type="InterPro" id="IPR004090">
    <property type="entry name" value="Chemotax_Me-accpt_rcpt"/>
</dbReference>
<feature type="domain" description="HAMP" evidence="9">
    <location>
        <begin position="198"/>
        <end position="252"/>
    </location>
</feature>